<evidence type="ECO:0000313" key="3">
    <source>
        <dbReference type="Proteomes" id="UP000005413"/>
    </source>
</evidence>
<dbReference type="OrthoDB" id="2406793at2"/>
<comment type="caution">
    <text evidence="2">The sequence shown here is derived from an EMBL/GenBank/DDBJ whole genome shotgun (WGS) entry which is preliminary data.</text>
</comment>
<gene>
    <name evidence="2" type="ORF">SS7213T_02388</name>
</gene>
<feature type="region of interest" description="Disordered" evidence="1">
    <location>
        <begin position="21"/>
        <end position="40"/>
    </location>
</feature>
<name>G5JGB3_9STAP</name>
<dbReference type="EMBL" id="AEUN01000053">
    <property type="protein sequence ID" value="EHJ08772.1"/>
    <property type="molecule type" value="Genomic_DNA"/>
</dbReference>
<dbReference type="PATRIC" id="fig|911238.3.peg.443"/>
<sequence>MNEQQTKNLYAKIKHCNEFINHSNDSNHSKEQLQQSETEMNEVQFDKNNNEDLFKHVKNVLRDQGHI</sequence>
<protein>
    <submittedName>
        <fullName evidence="2">Uncharacterized protein</fullName>
    </submittedName>
</protein>
<accession>G5JGB3</accession>
<dbReference type="AlphaFoldDB" id="G5JGB3"/>
<proteinExistence type="predicted"/>
<evidence type="ECO:0000313" key="2">
    <source>
        <dbReference type="EMBL" id="EHJ08772.1"/>
    </source>
</evidence>
<keyword evidence="3" id="KW-1185">Reference proteome</keyword>
<evidence type="ECO:0000256" key="1">
    <source>
        <dbReference type="SAM" id="MobiDB-lite"/>
    </source>
</evidence>
<dbReference type="Proteomes" id="UP000005413">
    <property type="component" value="Unassembled WGS sequence"/>
</dbReference>
<organism evidence="2 3">
    <name type="scientific">Staphylococcus simiae CCM 7213 = CCUG 51256</name>
    <dbReference type="NCBI Taxonomy" id="911238"/>
    <lineage>
        <taxon>Bacteria</taxon>
        <taxon>Bacillati</taxon>
        <taxon>Bacillota</taxon>
        <taxon>Bacilli</taxon>
        <taxon>Bacillales</taxon>
        <taxon>Staphylococcaceae</taxon>
        <taxon>Staphylococcus</taxon>
    </lineage>
</organism>
<reference evidence="2 3" key="1">
    <citation type="journal article" date="2012" name="BMC Genomics">
        <title>Comparative genomic analysis of the genus Staphylococcus including Staphylococcus aureus and its newly described sister species Staphylococcus simiae.</title>
        <authorList>
            <person name="Suzuki H."/>
            <person name="Lefebure T."/>
            <person name="Pavinski Bitar P."/>
            <person name="Stanhope M.J."/>
        </authorList>
    </citation>
    <scope>NUCLEOTIDE SEQUENCE [LARGE SCALE GENOMIC DNA]</scope>
    <source>
        <strain evidence="2 3">CCM 7213</strain>
    </source>
</reference>
<dbReference type="RefSeq" id="WP_002462176.1">
    <property type="nucleotide sequence ID" value="NZ_AEUN01000053.1"/>
</dbReference>